<feature type="domain" description="Peptidase M20 dimerisation" evidence="6">
    <location>
        <begin position="201"/>
        <end position="337"/>
    </location>
</feature>
<proteinExistence type="inferred from homology"/>
<dbReference type="RefSeq" id="WP_345375106.1">
    <property type="nucleotide sequence ID" value="NZ_BAABLM010000002.1"/>
</dbReference>
<comment type="similarity">
    <text evidence="2">Belongs to the peptidase M20A family.</text>
</comment>
<protein>
    <submittedName>
        <fullName evidence="7">M20/M25/M40 family metallo-hydrolase</fullName>
    </submittedName>
</protein>
<keyword evidence="5" id="KW-0862">Zinc</keyword>
<dbReference type="InterPro" id="IPR002933">
    <property type="entry name" value="Peptidase_M20"/>
</dbReference>
<dbReference type="EMBL" id="BAABLM010000002">
    <property type="protein sequence ID" value="GAA4672330.1"/>
    <property type="molecule type" value="Genomic_DNA"/>
</dbReference>
<dbReference type="SUPFAM" id="SSF53187">
    <property type="entry name" value="Zn-dependent exopeptidases"/>
    <property type="match status" value="1"/>
</dbReference>
<sequence>MPVAESTRLLEEETLRFARALIRIDSVNTGDPATIGDGESRAIALIAGWLEEAGYTPLTEESAPGRANLVLRVTGADPTRGALVAHAHVDVVPADPTGWAHPPFAAEIADGYLYGRGALDMKNHAAALVAVARAWARDGIVPNRDIVFAFFSDEEAGGVYGARWVTEHRPEWLRGVTEAVSEVGGFSVPLGEKRGYLVATSEKGVGAATLTARGRAGHGSRPSHSNAVTRLARAVVAVGEHEFPIVSTSAMEEFALRASELLGVELTVETLEDHLDLLGIAGPLVAAGLRDTVSPTMLAAGSKTNVIPGEATAQLDTRILPGTEGDLERAVEAVVAASGPGVEIEWSRTITPLESPARGPLLDAIQEALLDDDPDGVVVPYLMPASTDNKHLRALGITGYGFVPLRTAGDFDAFGLFHAVDERIPLDALAFSVRVTERLLRRA</sequence>
<keyword evidence="4" id="KW-0378">Hydrolase</keyword>
<keyword evidence="3" id="KW-0479">Metal-binding</keyword>
<dbReference type="InterPro" id="IPR050072">
    <property type="entry name" value="Peptidase_M20A"/>
</dbReference>
<evidence type="ECO:0000256" key="3">
    <source>
        <dbReference type="ARBA" id="ARBA00022723"/>
    </source>
</evidence>
<dbReference type="InterPro" id="IPR036264">
    <property type="entry name" value="Bact_exopeptidase_dim_dom"/>
</dbReference>
<evidence type="ECO:0000256" key="2">
    <source>
        <dbReference type="ARBA" id="ARBA00006247"/>
    </source>
</evidence>
<dbReference type="NCBIfam" id="NF005913">
    <property type="entry name" value="PRK07906.1"/>
    <property type="match status" value="1"/>
</dbReference>
<dbReference type="PANTHER" id="PTHR43808:SF8">
    <property type="entry name" value="PEPTIDASE M20 DIMERISATION DOMAIN-CONTAINING PROTEIN"/>
    <property type="match status" value="1"/>
</dbReference>
<accession>A0ABP8VTP9</accession>
<dbReference type="PANTHER" id="PTHR43808">
    <property type="entry name" value="ACETYLORNITHINE DEACETYLASE"/>
    <property type="match status" value="1"/>
</dbReference>
<evidence type="ECO:0000256" key="1">
    <source>
        <dbReference type="ARBA" id="ARBA00001947"/>
    </source>
</evidence>
<dbReference type="Pfam" id="PF07687">
    <property type="entry name" value="M20_dimer"/>
    <property type="match status" value="1"/>
</dbReference>
<dbReference type="Gene3D" id="1.10.150.900">
    <property type="match status" value="1"/>
</dbReference>
<keyword evidence="8" id="KW-1185">Reference proteome</keyword>
<evidence type="ECO:0000313" key="8">
    <source>
        <dbReference type="Proteomes" id="UP001501295"/>
    </source>
</evidence>
<dbReference type="Gene3D" id="3.30.70.360">
    <property type="match status" value="1"/>
</dbReference>
<dbReference type="Gene3D" id="3.40.630.10">
    <property type="entry name" value="Zn peptidases"/>
    <property type="match status" value="1"/>
</dbReference>
<dbReference type="InterPro" id="IPR011650">
    <property type="entry name" value="Peptidase_M20_dimer"/>
</dbReference>
<evidence type="ECO:0000256" key="5">
    <source>
        <dbReference type="ARBA" id="ARBA00022833"/>
    </source>
</evidence>
<comment type="caution">
    <text evidence="7">The sequence shown here is derived from an EMBL/GenBank/DDBJ whole genome shotgun (WGS) entry which is preliminary data.</text>
</comment>
<evidence type="ECO:0000313" key="7">
    <source>
        <dbReference type="EMBL" id="GAA4672330.1"/>
    </source>
</evidence>
<reference evidence="8" key="1">
    <citation type="journal article" date="2019" name="Int. J. Syst. Evol. Microbiol.">
        <title>The Global Catalogue of Microorganisms (GCM) 10K type strain sequencing project: providing services to taxonomists for standard genome sequencing and annotation.</title>
        <authorList>
            <consortium name="The Broad Institute Genomics Platform"/>
            <consortium name="The Broad Institute Genome Sequencing Center for Infectious Disease"/>
            <person name="Wu L."/>
            <person name="Ma J."/>
        </authorList>
    </citation>
    <scope>NUCLEOTIDE SEQUENCE [LARGE SCALE GENOMIC DNA]</scope>
    <source>
        <strain evidence="8">JCM 18956</strain>
    </source>
</reference>
<organism evidence="7 8">
    <name type="scientific">Frondihabitans cladoniiphilus</name>
    <dbReference type="NCBI Taxonomy" id="715785"/>
    <lineage>
        <taxon>Bacteria</taxon>
        <taxon>Bacillati</taxon>
        <taxon>Actinomycetota</taxon>
        <taxon>Actinomycetes</taxon>
        <taxon>Micrococcales</taxon>
        <taxon>Microbacteriaceae</taxon>
        <taxon>Frondihabitans</taxon>
    </lineage>
</organism>
<gene>
    <name evidence="7" type="ORF">GCM10025780_15600</name>
</gene>
<comment type="cofactor">
    <cofactor evidence="1">
        <name>Zn(2+)</name>
        <dbReference type="ChEBI" id="CHEBI:29105"/>
    </cofactor>
</comment>
<evidence type="ECO:0000259" key="6">
    <source>
        <dbReference type="Pfam" id="PF07687"/>
    </source>
</evidence>
<dbReference type="Pfam" id="PF01546">
    <property type="entry name" value="Peptidase_M20"/>
    <property type="match status" value="1"/>
</dbReference>
<name>A0ABP8VTP9_9MICO</name>
<evidence type="ECO:0000256" key="4">
    <source>
        <dbReference type="ARBA" id="ARBA00022801"/>
    </source>
</evidence>
<dbReference type="Proteomes" id="UP001501295">
    <property type="component" value="Unassembled WGS sequence"/>
</dbReference>
<dbReference type="SUPFAM" id="SSF55031">
    <property type="entry name" value="Bacterial exopeptidase dimerisation domain"/>
    <property type="match status" value="1"/>
</dbReference>